<organism evidence="1 2">
    <name type="scientific">Lyophyllum shimeji</name>
    <name type="common">Hon-shimeji</name>
    <name type="synonym">Tricholoma shimeji</name>
    <dbReference type="NCBI Taxonomy" id="47721"/>
    <lineage>
        <taxon>Eukaryota</taxon>
        <taxon>Fungi</taxon>
        <taxon>Dikarya</taxon>
        <taxon>Basidiomycota</taxon>
        <taxon>Agaricomycotina</taxon>
        <taxon>Agaricomycetes</taxon>
        <taxon>Agaricomycetidae</taxon>
        <taxon>Agaricales</taxon>
        <taxon>Tricholomatineae</taxon>
        <taxon>Lyophyllaceae</taxon>
        <taxon>Lyophyllum</taxon>
    </lineage>
</organism>
<name>A0A9P3PNV1_LYOSH</name>
<reference evidence="1" key="1">
    <citation type="submission" date="2022-07" db="EMBL/GenBank/DDBJ databases">
        <title>The genome of Lyophyllum shimeji provides insight into the initial evolution of ectomycorrhizal fungal genome.</title>
        <authorList>
            <person name="Kobayashi Y."/>
            <person name="Shibata T."/>
            <person name="Hirakawa H."/>
            <person name="Shigenobu S."/>
            <person name="Nishiyama T."/>
            <person name="Yamada A."/>
            <person name="Hasebe M."/>
            <person name="Kawaguchi M."/>
        </authorList>
    </citation>
    <scope>NUCLEOTIDE SEQUENCE</scope>
    <source>
        <strain evidence="1">AT787</strain>
    </source>
</reference>
<evidence type="ECO:0000313" key="2">
    <source>
        <dbReference type="Proteomes" id="UP001063166"/>
    </source>
</evidence>
<proteinExistence type="predicted"/>
<accession>A0A9P3PNV1</accession>
<evidence type="ECO:0000313" key="1">
    <source>
        <dbReference type="EMBL" id="GLB39885.1"/>
    </source>
</evidence>
<keyword evidence="2" id="KW-1185">Reference proteome</keyword>
<dbReference type="EMBL" id="BRPK01000007">
    <property type="protein sequence ID" value="GLB39885.1"/>
    <property type="molecule type" value="Genomic_DNA"/>
</dbReference>
<gene>
    <name evidence="1" type="ORF">LshimejAT787_0703950</name>
</gene>
<protein>
    <submittedName>
        <fullName evidence="1">Uncharacterized protein</fullName>
    </submittedName>
</protein>
<dbReference type="Proteomes" id="UP001063166">
    <property type="component" value="Unassembled WGS sequence"/>
</dbReference>
<comment type="caution">
    <text evidence="1">The sequence shown here is derived from an EMBL/GenBank/DDBJ whole genome shotgun (WGS) entry which is preliminary data.</text>
</comment>
<dbReference type="AlphaFoldDB" id="A0A9P3PNV1"/>
<sequence>MLTTLNTLPDCKRWYLSIHRDGPTTRPLFALIPDGFTGRELSRAHEPSRPTLESCEILVKSLFRGPVAYDKIMQDAVSVYECQLSLSLVSRSCWLTRETRRRREI</sequence>